<evidence type="ECO:0000256" key="2">
    <source>
        <dbReference type="ARBA" id="ARBA00009496"/>
    </source>
</evidence>
<organism evidence="12 13">
    <name type="scientific">Sedimentibacter saalensis</name>
    <dbReference type="NCBI Taxonomy" id="130788"/>
    <lineage>
        <taxon>Bacteria</taxon>
        <taxon>Bacillati</taxon>
        <taxon>Bacillota</taxon>
        <taxon>Tissierellia</taxon>
        <taxon>Sedimentibacter</taxon>
    </lineage>
</organism>
<evidence type="ECO:0000256" key="1">
    <source>
        <dbReference type="ARBA" id="ARBA00004496"/>
    </source>
</evidence>
<dbReference type="InterPro" id="IPR011708">
    <property type="entry name" value="DNA_pol3_alpha_NTPase_dom"/>
</dbReference>
<proteinExistence type="inferred from homology"/>
<dbReference type="NCBIfam" id="TIGR00594">
    <property type="entry name" value="polc"/>
    <property type="match status" value="1"/>
</dbReference>
<dbReference type="Pfam" id="PF01336">
    <property type="entry name" value="tRNA_anti-codon"/>
    <property type="match status" value="1"/>
</dbReference>
<dbReference type="NCBIfam" id="NF005298">
    <property type="entry name" value="PRK06826.1"/>
    <property type="match status" value="1"/>
</dbReference>
<evidence type="ECO:0000256" key="10">
    <source>
        <dbReference type="ARBA" id="ARBA00049244"/>
    </source>
</evidence>
<dbReference type="RefSeq" id="WP_145083535.1">
    <property type="nucleotide sequence ID" value="NZ_VLKH01000006.1"/>
</dbReference>
<dbReference type="EC" id="2.7.7.7" evidence="3"/>
<dbReference type="SMART" id="SM00481">
    <property type="entry name" value="POLIIIAc"/>
    <property type="match status" value="1"/>
</dbReference>
<comment type="subcellular location">
    <subcellularLocation>
        <location evidence="1">Cytoplasm</location>
    </subcellularLocation>
</comment>
<keyword evidence="6" id="KW-0548">Nucleotidyltransferase</keyword>
<dbReference type="InterPro" id="IPR004805">
    <property type="entry name" value="DnaE2/DnaE/PolC"/>
</dbReference>
<feature type="domain" description="Polymerase/histidinol phosphatase N-terminal" evidence="11">
    <location>
        <begin position="7"/>
        <end position="74"/>
    </location>
</feature>
<dbReference type="InterPro" id="IPR040982">
    <property type="entry name" value="DNA_pol3_finger"/>
</dbReference>
<evidence type="ECO:0000259" key="11">
    <source>
        <dbReference type="SMART" id="SM00481"/>
    </source>
</evidence>
<dbReference type="EMBL" id="VLKH01000006">
    <property type="protein sequence ID" value="TWH79314.1"/>
    <property type="molecule type" value="Genomic_DNA"/>
</dbReference>
<comment type="catalytic activity">
    <reaction evidence="10">
        <text>DNA(n) + a 2'-deoxyribonucleoside 5'-triphosphate = DNA(n+1) + diphosphate</text>
        <dbReference type="Rhea" id="RHEA:22508"/>
        <dbReference type="Rhea" id="RHEA-COMP:17339"/>
        <dbReference type="Rhea" id="RHEA-COMP:17340"/>
        <dbReference type="ChEBI" id="CHEBI:33019"/>
        <dbReference type="ChEBI" id="CHEBI:61560"/>
        <dbReference type="ChEBI" id="CHEBI:173112"/>
        <dbReference type="EC" id="2.7.7.7"/>
    </reaction>
</comment>
<dbReference type="GO" id="GO:0005737">
    <property type="term" value="C:cytoplasm"/>
    <property type="evidence" value="ECO:0007669"/>
    <property type="project" value="UniProtKB-SubCell"/>
</dbReference>
<evidence type="ECO:0000256" key="7">
    <source>
        <dbReference type="ARBA" id="ARBA00022705"/>
    </source>
</evidence>
<dbReference type="PANTHER" id="PTHR32294">
    <property type="entry name" value="DNA POLYMERASE III SUBUNIT ALPHA"/>
    <property type="match status" value="1"/>
</dbReference>
<sequence length="1164" mass="132617">MSENKFTHLHVHTEFSLLDGACRIEELVKRAAELGMDSLAITDHGSMYGVVEFFKQAKKAGIKPILGFESYVSPRKMTDKDPQKDKNQYHLVLLAENYTGYKNIIKLCSEGFVDGYYYKPRIDHETLRRHSQGVIALSACLAGEVQTKLLENNYEDAVKAALLYKDIFGENNFYLEMQDHGMQEQQAVNKNLLKIANETGIKLVATNDVHYINKEDAYFHDVLLCIQMQKSVMDEDRMKFPSDEFYLKSYEEMAQIFPDDILKNTHDIARRCNVELDFETVHLPEFKIPAGYEKSEYFREICQKGLQERYKIVTDDIQKRLDYEIGIIEQMGYVDYFLIVWDFIKYAKDNKIMVGPGRGSAAGSLVAYSMKITNIDPLKYSLIFERFLNPDRISMPDIDVDFCYERREEVIEYVKNKYGSSRVAQIITFGTMAARGAIRDVGRALNLSYGEVDFIAKKIPMDLGMTISKALEVNKELKDLYDGDTKVNKLLNVALKVEGLPRHASTHAAGVLISREDVTEYVPLSRNKDIITTQFNMIELEELGLLKMDFLGLRTLTVIRDAIDLIEENHNLKIDFANCSYDDKNVYKLFSNADTLGIFQFESSGMRAFLSELKPTEFENIAAANALYRPGPMGQIPVYIKNKLNPDSVKYLHPKLEPILNVTYGCMVYQEQVMQIVRDIGGFTMGRSDLLRRAMGKKKMSVMLEERQNFIYGKKAENNEPAILGAVNNGVDEKSANDIYDLMVEFAKYAFPKAHSVAYAALAYETAWLKHYYPVEFMAALISSIMGSSGTVSLYIRECKRLGIEILPPDVNESLDKFTVQNGKIRFGLAAVKNVGTNVIADIVKARETKGKFTSFADFCTKVDQSVLNKRQIESLIKCGAFDFLGVYRSQLMAVYEKTIDSIVNQKKRNIEGQFSMFDDNSSSEIDMSLNDEMPNLQEYNEKMLLAMEKEMVGVYLSGHPLSEYEEELDKKATTNSSEIADIKDQEEENKIIKDGSRVVMGGIIIKKQNKITKNNNMMAFVTLEDLYGTFEGIVFPKVYESCKDVLYEDSIVLIEGTINAAEDDAPKLICNKISELKKSTTNVSKHKENKLYIKVKDKNHYMKIKNELFTNISKYNGNDCVIIYSELEKANMVLPKNYWIDASNKNLINDLKTLLGETNVVLK</sequence>
<name>A0A562J8U5_9FIRM</name>
<dbReference type="Gene3D" id="1.10.10.1600">
    <property type="entry name" value="Bacterial DNA polymerase III alpha subunit, thumb domain"/>
    <property type="match status" value="1"/>
</dbReference>
<dbReference type="GO" id="GO:0008408">
    <property type="term" value="F:3'-5' exonuclease activity"/>
    <property type="evidence" value="ECO:0007669"/>
    <property type="project" value="InterPro"/>
</dbReference>
<comment type="function">
    <text evidence="9">DNA polymerase III is a complex, multichain enzyme responsible for most of the replicative synthesis in bacteria. This DNA polymerase also exhibits 3' to 5' exonuclease activity. The alpha chain is the DNA polymerase.</text>
</comment>
<dbReference type="OrthoDB" id="9803237at2"/>
<keyword evidence="13" id="KW-1185">Reference proteome</keyword>
<dbReference type="SUPFAM" id="SSF89550">
    <property type="entry name" value="PHP domain-like"/>
    <property type="match status" value="1"/>
</dbReference>
<evidence type="ECO:0000256" key="9">
    <source>
        <dbReference type="ARBA" id="ARBA00025611"/>
    </source>
</evidence>
<dbReference type="InterPro" id="IPR029460">
    <property type="entry name" value="DNAPol_HHH"/>
</dbReference>
<dbReference type="NCBIfam" id="NF004226">
    <property type="entry name" value="PRK05673.1"/>
    <property type="match status" value="1"/>
</dbReference>
<keyword evidence="5" id="KW-0808">Transferase</keyword>
<dbReference type="Gene3D" id="1.10.150.870">
    <property type="match status" value="1"/>
</dbReference>
<reference evidence="12 13" key="1">
    <citation type="submission" date="2019-07" db="EMBL/GenBank/DDBJ databases">
        <title>Genomic Encyclopedia of Type Strains, Phase I: the one thousand microbial genomes (KMG-I) project.</title>
        <authorList>
            <person name="Kyrpides N."/>
        </authorList>
    </citation>
    <scope>NUCLEOTIDE SEQUENCE [LARGE SCALE GENOMIC DNA]</scope>
    <source>
        <strain evidence="12 13">DSM 13558</strain>
    </source>
</reference>
<accession>A0A562J8U5</accession>
<dbReference type="Pfam" id="PF07733">
    <property type="entry name" value="DNA_pol3_alpha"/>
    <property type="match status" value="1"/>
</dbReference>
<dbReference type="Proteomes" id="UP000315343">
    <property type="component" value="Unassembled WGS sequence"/>
</dbReference>
<dbReference type="Pfam" id="PF17657">
    <property type="entry name" value="DNA_pol3_finger"/>
    <property type="match status" value="1"/>
</dbReference>
<dbReference type="GO" id="GO:0003676">
    <property type="term" value="F:nucleic acid binding"/>
    <property type="evidence" value="ECO:0007669"/>
    <property type="project" value="InterPro"/>
</dbReference>
<dbReference type="Gene3D" id="3.20.20.140">
    <property type="entry name" value="Metal-dependent hydrolases"/>
    <property type="match status" value="1"/>
</dbReference>
<gene>
    <name evidence="12" type="ORF">LY60_02290</name>
</gene>
<dbReference type="Pfam" id="PF14579">
    <property type="entry name" value="HHH_6"/>
    <property type="match status" value="1"/>
</dbReference>
<dbReference type="Pfam" id="PF02811">
    <property type="entry name" value="PHP"/>
    <property type="match status" value="1"/>
</dbReference>
<dbReference type="AlphaFoldDB" id="A0A562J8U5"/>
<evidence type="ECO:0000313" key="13">
    <source>
        <dbReference type="Proteomes" id="UP000315343"/>
    </source>
</evidence>
<dbReference type="InterPro" id="IPR004013">
    <property type="entry name" value="PHP_dom"/>
</dbReference>
<keyword evidence="7" id="KW-0235">DNA replication</keyword>
<comment type="similarity">
    <text evidence="2">Belongs to the DNA polymerase type-C family. DnaE subfamily.</text>
</comment>
<dbReference type="InterPro" id="IPR003141">
    <property type="entry name" value="Pol/His_phosphatase_N"/>
</dbReference>
<evidence type="ECO:0000256" key="3">
    <source>
        <dbReference type="ARBA" id="ARBA00012417"/>
    </source>
</evidence>
<evidence type="ECO:0000256" key="4">
    <source>
        <dbReference type="ARBA" id="ARBA00019114"/>
    </source>
</evidence>
<dbReference type="InterPro" id="IPR041931">
    <property type="entry name" value="DNA_pol3_alpha_thumb_dom"/>
</dbReference>
<evidence type="ECO:0000256" key="5">
    <source>
        <dbReference type="ARBA" id="ARBA00022679"/>
    </source>
</evidence>
<keyword evidence="8" id="KW-0239">DNA-directed DNA polymerase</keyword>
<evidence type="ECO:0000313" key="12">
    <source>
        <dbReference type="EMBL" id="TWH79314.1"/>
    </source>
</evidence>
<dbReference type="CDD" id="cd12113">
    <property type="entry name" value="PHP_PolIIIA_DnaE3"/>
    <property type="match status" value="1"/>
</dbReference>
<protein>
    <recommendedName>
        <fullName evidence="4">DNA polymerase III subunit alpha</fullName>
        <ecNumber evidence="3">2.7.7.7</ecNumber>
    </recommendedName>
</protein>
<evidence type="ECO:0000256" key="6">
    <source>
        <dbReference type="ARBA" id="ARBA00022695"/>
    </source>
</evidence>
<dbReference type="PANTHER" id="PTHR32294:SF0">
    <property type="entry name" value="DNA POLYMERASE III SUBUNIT ALPHA"/>
    <property type="match status" value="1"/>
</dbReference>
<dbReference type="GO" id="GO:0003887">
    <property type="term" value="F:DNA-directed DNA polymerase activity"/>
    <property type="evidence" value="ECO:0007669"/>
    <property type="project" value="UniProtKB-KW"/>
</dbReference>
<evidence type="ECO:0000256" key="8">
    <source>
        <dbReference type="ARBA" id="ARBA00022932"/>
    </source>
</evidence>
<dbReference type="InterPro" id="IPR004365">
    <property type="entry name" value="NA-bd_OB_tRNA"/>
</dbReference>
<dbReference type="CDD" id="cd04485">
    <property type="entry name" value="DnaE_OBF"/>
    <property type="match status" value="1"/>
</dbReference>
<dbReference type="InterPro" id="IPR016195">
    <property type="entry name" value="Pol/histidinol_Pase-like"/>
</dbReference>
<comment type="caution">
    <text evidence="12">The sequence shown here is derived from an EMBL/GenBank/DDBJ whole genome shotgun (WGS) entry which is preliminary data.</text>
</comment>
<dbReference type="GO" id="GO:0006260">
    <property type="term" value="P:DNA replication"/>
    <property type="evidence" value="ECO:0007669"/>
    <property type="project" value="UniProtKB-KW"/>
</dbReference>